<evidence type="ECO:0000313" key="2">
    <source>
        <dbReference type="Proteomes" id="UP000077315"/>
    </source>
</evidence>
<accession>A0A162TXJ2</accession>
<dbReference type="VEuPathDB" id="FungiDB:PHYBLDRAFT_171368"/>
<evidence type="ECO:0000313" key="1">
    <source>
        <dbReference type="EMBL" id="OAD70623.1"/>
    </source>
</evidence>
<name>A0A162TXJ2_PHYB8</name>
<reference evidence="2" key="1">
    <citation type="submission" date="2015-06" db="EMBL/GenBank/DDBJ databases">
        <title>Expansion of signal transduction pathways in fungi by whole-genome duplication.</title>
        <authorList>
            <consortium name="DOE Joint Genome Institute"/>
            <person name="Corrochano L.M."/>
            <person name="Kuo A."/>
            <person name="Marcet-Houben M."/>
            <person name="Polaino S."/>
            <person name="Salamov A."/>
            <person name="Villalobos J.M."/>
            <person name="Alvarez M.I."/>
            <person name="Avalos J."/>
            <person name="Benito E.P."/>
            <person name="Benoit I."/>
            <person name="Burger G."/>
            <person name="Camino L.P."/>
            <person name="Canovas D."/>
            <person name="Cerda-Olmedo E."/>
            <person name="Cheng J.-F."/>
            <person name="Dominguez A."/>
            <person name="Elias M."/>
            <person name="Eslava A.P."/>
            <person name="Glaser F."/>
            <person name="Grimwood J."/>
            <person name="Gutierrez G."/>
            <person name="Heitman J."/>
            <person name="Henrissat B."/>
            <person name="Iturriaga E.A."/>
            <person name="Lang B.F."/>
            <person name="Lavin J.L."/>
            <person name="Lee S."/>
            <person name="Li W."/>
            <person name="Lindquist E."/>
            <person name="Lopez-Garcia S."/>
            <person name="Luque E.M."/>
            <person name="Marcos A.T."/>
            <person name="Martin J."/>
            <person name="McCluskey K."/>
            <person name="Medina H.R."/>
            <person name="Miralles-Duran A."/>
            <person name="Miyazaki A."/>
            <person name="Munoz-Torres E."/>
            <person name="Oguiza J.A."/>
            <person name="Ohm R."/>
            <person name="Olmedo M."/>
            <person name="Orejas M."/>
            <person name="Ortiz-Castellanos L."/>
            <person name="Pisabarro A.G."/>
            <person name="Rodriguez-Romero J."/>
            <person name="Ruiz-Herrera J."/>
            <person name="Ruiz-Vazquez R."/>
            <person name="Sanz C."/>
            <person name="Schackwitz W."/>
            <person name="Schmutz J."/>
            <person name="Shahriari M."/>
            <person name="Shelest E."/>
            <person name="Silva-Franco F."/>
            <person name="Soanes D."/>
            <person name="Syed K."/>
            <person name="Tagua V.G."/>
            <person name="Talbot N.J."/>
            <person name="Thon M."/>
            <person name="De vries R.P."/>
            <person name="Wiebenga A."/>
            <person name="Yadav J.S."/>
            <person name="Braun E.L."/>
            <person name="Baker S."/>
            <person name="Garre V."/>
            <person name="Horwitz B."/>
            <person name="Torres-Martinez S."/>
            <person name="Idnurm A."/>
            <person name="Herrera-Estrella A."/>
            <person name="Gabaldon T."/>
            <person name="Grigoriev I.V."/>
        </authorList>
    </citation>
    <scope>NUCLEOTIDE SEQUENCE [LARGE SCALE GENOMIC DNA]</scope>
    <source>
        <strain evidence="2">NRRL 1555(-)</strain>
    </source>
</reference>
<dbReference type="EMBL" id="KV440988">
    <property type="protein sequence ID" value="OAD70623.1"/>
    <property type="molecule type" value="Genomic_DNA"/>
</dbReference>
<dbReference type="GeneID" id="28997491"/>
<proteinExistence type="predicted"/>
<dbReference type="AlphaFoldDB" id="A0A162TXJ2"/>
<organism evidence="1 2">
    <name type="scientific">Phycomyces blakesleeanus (strain ATCC 8743b / DSM 1359 / FGSC 10004 / NBRC 33097 / NRRL 1555)</name>
    <dbReference type="NCBI Taxonomy" id="763407"/>
    <lineage>
        <taxon>Eukaryota</taxon>
        <taxon>Fungi</taxon>
        <taxon>Fungi incertae sedis</taxon>
        <taxon>Mucoromycota</taxon>
        <taxon>Mucoromycotina</taxon>
        <taxon>Mucoromycetes</taxon>
        <taxon>Mucorales</taxon>
        <taxon>Phycomycetaceae</taxon>
        <taxon>Phycomyces</taxon>
    </lineage>
</organism>
<gene>
    <name evidence="1" type="ORF">PHYBLDRAFT_171368</name>
</gene>
<keyword evidence="2" id="KW-1185">Reference proteome</keyword>
<dbReference type="Proteomes" id="UP000077315">
    <property type="component" value="Unassembled WGS sequence"/>
</dbReference>
<dbReference type="InParanoid" id="A0A162TXJ2"/>
<sequence length="114" mass="13031">MRRSIVFMKHFYKMVGSQASVNRPIPRVHESCVTGNDDLPGNWIFTLNINISKRKKTELVTALLASHAPKRLHITVGDLSSRHHKNFSHENPNGSFIQKVTLKSLKRTQMNNII</sequence>
<protein>
    <submittedName>
        <fullName evidence="1">Uncharacterized protein</fullName>
    </submittedName>
</protein>
<dbReference type="RefSeq" id="XP_018288663.1">
    <property type="nucleotide sequence ID" value="XM_018436585.1"/>
</dbReference>